<evidence type="ECO:0008006" key="6">
    <source>
        <dbReference type="Google" id="ProtNLM"/>
    </source>
</evidence>
<dbReference type="SUPFAM" id="SSF48371">
    <property type="entry name" value="ARM repeat"/>
    <property type="match status" value="1"/>
</dbReference>
<organism evidence="4 5">
    <name type="scientific">Merismopedia glauca CCAP 1448/3</name>
    <dbReference type="NCBI Taxonomy" id="1296344"/>
    <lineage>
        <taxon>Bacteria</taxon>
        <taxon>Bacillati</taxon>
        <taxon>Cyanobacteriota</taxon>
        <taxon>Cyanophyceae</taxon>
        <taxon>Synechococcales</taxon>
        <taxon>Merismopediaceae</taxon>
        <taxon>Merismopedia</taxon>
    </lineage>
</organism>
<evidence type="ECO:0000256" key="3">
    <source>
        <dbReference type="SAM" id="Phobius"/>
    </source>
</evidence>
<reference evidence="4 5" key="1">
    <citation type="submission" date="2018-02" db="EMBL/GenBank/DDBJ databases">
        <authorList>
            <person name="Cohen D.B."/>
            <person name="Kent A.D."/>
        </authorList>
    </citation>
    <scope>NUCLEOTIDE SEQUENCE [LARGE SCALE GENOMIC DNA]</scope>
    <source>
        <strain evidence="4 5">CCAP 1448/3</strain>
    </source>
</reference>
<evidence type="ECO:0000256" key="1">
    <source>
        <dbReference type="ARBA" id="ARBA00022549"/>
    </source>
</evidence>
<name>A0A2T1BZI5_9CYAN</name>
<dbReference type="RefSeq" id="WP_106290085.1">
    <property type="nucleotide sequence ID" value="NZ_CAWNTC010000138.1"/>
</dbReference>
<proteinExistence type="predicted"/>
<accession>A0A2T1BZI5</accession>
<evidence type="ECO:0000256" key="2">
    <source>
        <dbReference type="ARBA" id="ARBA00022738"/>
    </source>
</evidence>
<dbReference type="EMBL" id="PVWJ01000107">
    <property type="protein sequence ID" value="PSB01436.1"/>
    <property type="molecule type" value="Genomic_DNA"/>
</dbReference>
<feature type="transmembrane region" description="Helical" evidence="3">
    <location>
        <begin position="15"/>
        <end position="39"/>
    </location>
</feature>
<dbReference type="Proteomes" id="UP000238762">
    <property type="component" value="Unassembled WGS sequence"/>
</dbReference>
<reference evidence="4 5" key="2">
    <citation type="submission" date="2018-03" db="EMBL/GenBank/DDBJ databases">
        <title>The ancient ancestry and fast evolution of plastids.</title>
        <authorList>
            <person name="Moore K.R."/>
            <person name="Magnabosco C."/>
            <person name="Momper L."/>
            <person name="Gold D.A."/>
            <person name="Bosak T."/>
            <person name="Fournier G.P."/>
        </authorList>
    </citation>
    <scope>NUCLEOTIDE SEQUENCE [LARGE SCALE GENOMIC DNA]</scope>
    <source>
        <strain evidence="4 5">CCAP 1448/3</strain>
    </source>
</reference>
<keyword evidence="1" id="KW-0042">Antenna complex</keyword>
<keyword evidence="3" id="KW-0812">Transmembrane</keyword>
<dbReference type="InterPro" id="IPR011989">
    <property type="entry name" value="ARM-like"/>
</dbReference>
<protein>
    <recommendedName>
        <fullName evidence="6">HEAT repeat domain-containing protein</fullName>
    </recommendedName>
</protein>
<evidence type="ECO:0000313" key="5">
    <source>
        <dbReference type="Proteomes" id="UP000238762"/>
    </source>
</evidence>
<dbReference type="Pfam" id="PF13646">
    <property type="entry name" value="HEAT_2"/>
    <property type="match status" value="1"/>
</dbReference>
<gene>
    <name evidence="4" type="ORF">C7B64_18265</name>
</gene>
<dbReference type="InterPro" id="IPR016024">
    <property type="entry name" value="ARM-type_fold"/>
</dbReference>
<keyword evidence="3" id="KW-0472">Membrane</keyword>
<comment type="caution">
    <text evidence="4">The sequence shown here is derived from an EMBL/GenBank/DDBJ whole genome shotgun (WGS) entry which is preliminary data.</text>
</comment>
<keyword evidence="5" id="KW-1185">Reference proteome</keyword>
<sequence length="363" mass="41363">MSLYIGITILAFDPIINLVIWVGIGVFILNICLLGLILGQRYRYLLIQRQEKIAHAHWMAILVASLAEIPPNLPPIKSRERLIVLTLWNQIYQTIRGEAHDQLDRLGYLLSIHQIARRFLESRQIDRLLLGISTLGNLQEKSAGEKLLKLVKHKNPYVSIAAATALVKINREQSCRLVSNLICDRLDWSLALVVEILSIEGNELLIVQLLNTMPKLTHEKLLRVFRALEVSQKHHLLPLIPQLLHQFANYEEIVSACLRVLAGYKNADHLPIIREYVHHSHASVRVQVANGLSQMGTAADEFRLISLLSDSEWWVRYRAAQGLARLPLMTLNRLEQIQLQQGDRYARDILTQVIAEIKLTSSP</sequence>
<keyword evidence="2" id="KW-0605">Phycobilisome</keyword>
<dbReference type="GO" id="GO:0030089">
    <property type="term" value="C:phycobilisome"/>
    <property type="evidence" value="ECO:0007669"/>
    <property type="project" value="UniProtKB-KW"/>
</dbReference>
<dbReference type="Gene3D" id="1.25.10.10">
    <property type="entry name" value="Leucine-rich Repeat Variant"/>
    <property type="match status" value="1"/>
</dbReference>
<evidence type="ECO:0000313" key="4">
    <source>
        <dbReference type="EMBL" id="PSB01436.1"/>
    </source>
</evidence>
<dbReference type="OrthoDB" id="58555at2"/>
<dbReference type="AlphaFoldDB" id="A0A2T1BZI5"/>
<keyword evidence="3" id="KW-1133">Transmembrane helix</keyword>